<feature type="compositionally biased region" description="Gly residues" evidence="1">
    <location>
        <begin position="11"/>
        <end position="23"/>
    </location>
</feature>
<feature type="region of interest" description="Disordered" evidence="1">
    <location>
        <begin position="1"/>
        <end position="33"/>
    </location>
</feature>
<name>A0A6J5E050_9BURK</name>
<accession>A0A6J5E050</accession>
<dbReference type="RefSeq" id="WP_175227609.1">
    <property type="nucleotide sequence ID" value="NZ_CADIKH010000014.1"/>
</dbReference>
<feature type="domain" description="Tip attachment protein J HDII-ins2" evidence="3">
    <location>
        <begin position="100"/>
        <end position="229"/>
    </location>
</feature>
<dbReference type="Proteomes" id="UP000494363">
    <property type="component" value="Unassembled WGS sequence"/>
</dbReference>
<dbReference type="PANTHER" id="PTHR36251">
    <property type="entry name" value="FELS-1 PROPHAGE HOST SPECIFICITY PROTEIN-RELATED"/>
    <property type="match status" value="1"/>
</dbReference>
<sequence length="1106" mass="120802">MGKRDLVPITGAGGGGGKGGGGASRSPVEAPDSLRSTQYARVINLICEGEVDGIVGDAQGIYVDDTPLANPDGSWNFVGAGIEWRYGTASQAPISGFSATESESSVGVTVTVDAPVIRSVTNPNLNAVRVTLGFPALSNTDTTTGDVTGVTVQLALDVQKNGGGFQQVFLDTVTGKTSSRYQRSYRLNLARFGTVGGTYDIRVRRLTPDSTTQYLANAFQWETMTEIVDSNLMYPYSAIVGVQIDASTFRQIPKLSFDIKMRRVQVPTNYDPVARTYSGTWDGTFKIAWSDNPAWILYDLATTERFGLGGYISPAMIDKWTLYTIAQYCDGQVPDGMGGYEPRYTCSIYLQTREDAITLLQQIAAIFNGMIFWSGGMLTVSADMPADPVMEYTAANVVDGMFVYQGTPLNQRHTVALVTWNNRANRCQQEIEYVEDRDAINQWGMRELAVTALGCTSRGQAHRVGRWMLLTEQMLSETVSFKTGINAAFTRPGDIFYTADETRAGYRSGGRILDGDIDWLQLDAAFAFDAQIVYSVGVLLPDGSLQRATVLNPGSVTTDQIRLQQPLRLAPNRMCVWSISATNAVNEQWRCIGVTEDEDGNVEVQGVAYRPDKFAAIESDLTLEPLPTGIIDPFSIGPCTELTITESKYQISPVVVGARATFSWLAPIGAVRFAVAYQFESDSPVYVDAFMSSIDIQPTQEGTWTFTVWAINALGIRSVPATVTVELLGLSQPPDDVRGFQLDIYNDAANLQWVQSGSLDVIVGGQVVIRFSSRLSTEVSWEEANEIARFAGGSTNGFAPLMKGTYFAKFMNSSEKYSANPAYVISTTGPLRDYNLVEDMEQDPTFAGEKVYTEVRNGVLYLSQDAHGYAKSTTGAYYFDHVIDLGKVYTVRCTSYVEGAAYDFFNDVDTWPDWDLVLDVDGTKIDEGGALVLASLTNTDPTTAVDDDWSPYVRLVASDLTFRAARFMCALHVKDNTQGIGIIDLGVTVDVPDRIESRNNVPVDAAGTVITFSVPFKDTPAIAIVAQGLQTGDKWLIDQQSAEGFRIRFQDSTGAGIAKTSDWIARGYGYEHTDLDGLGYARLTRFDSPLLATMRGRIGPKRLKAL</sequence>
<evidence type="ECO:0000259" key="2">
    <source>
        <dbReference type="Pfam" id="PF13550"/>
    </source>
</evidence>
<dbReference type="EMBL" id="CADIKH010000014">
    <property type="protein sequence ID" value="CAB3758616.1"/>
    <property type="molecule type" value="Genomic_DNA"/>
</dbReference>
<dbReference type="InterPro" id="IPR053171">
    <property type="entry name" value="Viral_Tip_Attach_Protein"/>
</dbReference>
<gene>
    <name evidence="4" type="ORF">LMG29542_03387</name>
</gene>
<proteinExistence type="predicted"/>
<evidence type="ECO:0000313" key="5">
    <source>
        <dbReference type="Proteomes" id="UP000494363"/>
    </source>
</evidence>
<dbReference type="PANTHER" id="PTHR36251:SF2">
    <property type="entry name" value="GIFSY-2 PROPHAGE HOST SPECIFICITY PROTEIN J, PHAGE LAMBDA"/>
    <property type="match status" value="1"/>
</dbReference>
<keyword evidence="5" id="KW-1185">Reference proteome</keyword>
<reference evidence="4 5" key="1">
    <citation type="submission" date="2020-04" db="EMBL/GenBank/DDBJ databases">
        <authorList>
            <person name="De Canck E."/>
        </authorList>
    </citation>
    <scope>NUCLEOTIDE SEQUENCE [LARGE SCALE GENOMIC DNA]</scope>
    <source>
        <strain evidence="4 5">LMG 29542</strain>
    </source>
</reference>
<dbReference type="AlphaFoldDB" id="A0A6J5E050"/>
<protein>
    <submittedName>
        <fullName evidence="4">Uncharacterized protein</fullName>
    </submittedName>
</protein>
<dbReference type="Pfam" id="PF13550">
    <property type="entry name" value="Phage-tail_3"/>
    <property type="match status" value="1"/>
</dbReference>
<dbReference type="InterPro" id="IPR032876">
    <property type="entry name" value="J_dom"/>
</dbReference>
<feature type="domain" description="Tip attachment protein J" evidence="2">
    <location>
        <begin position="353"/>
        <end position="505"/>
    </location>
</feature>
<dbReference type="InterPro" id="IPR055385">
    <property type="entry name" value="GpJ_HDII-ins2"/>
</dbReference>
<evidence type="ECO:0000256" key="1">
    <source>
        <dbReference type="SAM" id="MobiDB-lite"/>
    </source>
</evidence>
<evidence type="ECO:0000259" key="3">
    <source>
        <dbReference type="Pfam" id="PF24801"/>
    </source>
</evidence>
<evidence type="ECO:0000313" key="4">
    <source>
        <dbReference type="EMBL" id="CAB3758616.1"/>
    </source>
</evidence>
<dbReference type="Pfam" id="PF24801">
    <property type="entry name" value="FNIII-A_GpJ"/>
    <property type="match status" value="1"/>
</dbReference>
<organism evidence="4 5">
    <name type="scientific">Paraburkholderia humisilvae</name>
    <dbReference type="NCBI Taxonomy" id="627669"/>
    <lineage>
        <taxon>Bacteria</taxon>
        <taxon>Pseudomonadati</taxon>
        <taxon>Pseudomonadota</taxon>
        <taxon>Betaproteobacteria</taxon>
        <taxon>Burkholderiales</taxon>
        <taxon>Burkholderiaceae</taxon>
        <taxon>Paraburkholderia</taxon>
    </lineage>
</organism>